<dbReference type="AlphaFoldDB" id="A0A4R6ZJ33"/>
<dbReference type="Gene3D" id="2.60.40.10">
    <property type="entry name" value="Immunoglobulins"/>
    <property type="match status" value="1"/>
</dbReference>
<feature type="domain" description="Pesticidal crystal protein Cry1Aa" evidence="4">
    <location>
        <begin position="235"/>
        <end position="295"/>
    </location>
</feature>
<feature type="domain" description="Pesticidal crystal protein Cry1Aa" evidence="4">
    <location>
        <begin position="377"/>
        <end position="437"/>
    </location>
</feature>
<feature type="coiled-coil region" evidence="1">
    <location>
        <begin position="421"/>
        <end position="451"/>
    </location>
</feature>
<dbReference type="OrthoDB" id="2366292at2"/>
<dbReference type="Proteomes" id="UP000295558">
    <property type="component" value="Unassembled WGS sequence"/>
</dbReference>
<feature type="coiled-coil region" evidence="1">
    <location>
        <begin position="603"/>
        <end position="639"/>
    </location>
</feature>
<protein>
    <submittedName>
        <fullName evidence="5">Uncharacterized protein</fullName>
    </submittedName>
</protein>
<evidence type="ECO:0000256" key="2">
    <source>
        <dbReference type="SAM" id="SignalP"/>
    </source>
</evidence>
<sequence length="979" mass="105315">MRKKVLATITAASIATSTVMSPVSVFAQSVKQAEGTVDVAEAEAYDYSNVLKNTEFKINPDKTIDHWDMDWLHRNYGTLTLNDPNELFFTSTSSDGTTVFKNTFRTIESSTGERGFTYTGEINRTGTAYATNVSMKQKLDNLDPMHEYELRLKAKATKVSGETLKNKKGARLIVNSTTTTYIPDPEFQEYKIPMTKLSNEISIKAESALISDNVRMEVRDVRLVDVTEENRVIDEGTTDVNALFKDDNPANTIKETVTQADIDAAQAKVDAIKGNPDKTAELQAHVDKAQAELDAKTQVEKETVAEKAVNELFEGNNPANKMKETVTQADIDAAQAKVDAVTDPAKKAELQAHIDKAQAEFDAKKEAEAADKEQQAMAGFLVNQLYQDNNPATDAIKATTNQATIGEAQAQIDKLLPSAVKTDLQNKLNRAQELLNAKNTAEADAQKVVNELFEGNNPANKMKETVTQADIDAAQAKVDDVTDPAKKAELQAHVDKAQAEFDAKKEAEVAAEKTVNELFEGSNPANKVKETVTQADIDAAQAKVDAVTDLAKKEELQAHVDKAQAEFDAKKEAEVVAEKAVNELFEGSNPANKVKETVTQADIDAAQAKVDAVTDLAKKEELQAHVDKAQAEFDAKKEAEVAAEKTVNELFEGNNPANKVKETVKQTDIDAAQAKVDAVTNPAKKAELQAHVDKAQAEFDATHAVIVAPKVQTVSNKDTVVTGTGTPGYTAVVTIGGTTYTGMIGANGSFSVTIPAQKADTIFTVVQNNGLKTGPATTVKVVNYIPDVAPIVDNVAVFQQAITGKVPAGTLSVRLIVNGIPQRLVAPDAQGNFSFYSRFISDGTVSNLRLKEGDVVTVDYGNRTPAHLATTTTVSTATKPILDTVYEATDYVSGLVPTGTQVLRLSINGVPQRTVTPQENIDAVTAGGIASNGRFKIYSRFFKDETGVSRKLKAGDTVTVDLGVQIPGDTGTTVTVVAK</sequence>
<evidence type="ECO:0000259" key="3">
    <source>
        <dbReference type="Pfam" id="PF17936"/>
    </source>
</evidence>
<evidence type="ECO:0000313" key="5">
    <source>
        <dbReference type="EMBL" id="TDR52205.1"/>
    </source>
</evidence>
<comment type="caution">
    <text evidence="5">The sequence shown here is derived from an EMBL/GenBank/DDBJ whole genome shotgun (WGS) entry which is preliminary data.</text>
</comment>
<evidence type="ECO:0000259" key="4">
    <source>
        <dbReference type="Pfam" id="PF18449"/>
    </source>
</evidence>
<keyword evidence="6" id="KW-1185">Reference proteome</keyword>
<feature type="domain" description="Pesticidal crystal protein Cry1Aa" evidence="4">
    <location>
        <begin position="640"/>
        <end position="701"/>
    </location>
</feature>
<dbReference type="InterPro" id="IPR054544">
    <property type="entry name" value="Pest_crys_Cry1Aa_dom-IV"/>
</dbReference>
<feature type="domain" description="Bacterial Ig" evidence="3">
    <location>
        <begin position="708"/>
        <end position="779"/>
    </location>
</feature>
<evidence type="ECO:0000313" key="6">
    <source>
        <dbReference type="Proteomes" id="UP000295558"/>
    </source>
</evidence>
<feature type="domain" description="Pesticidal crystal protein Cry1Aa" evidence="4">
    <location>
        <begin position="301"/>
        <end position="363"/>
    </location>
</feature>
<name>A0A4R6ZJ33_9LIST</name>
<feature type="domain" description="Pesticidal crystal protein Cry1Aa" evidence="4">
    <location>
        <begin position="575"/>
        <end position="635"/>
    </location>
</feature>
<feature type="domain" description="Pesticidal crystal protein Cry1Aa" evidence="4">
    <location>
        <begin position="444"/>
        <end position="503"/>
    </location>
</feature>
<keyword evidence="2" id="KW-0732">Signal</keyword>
<organism evidence="5 6">
    <name type="scientific">Listeria rocourtiae</name>
    <dbReference type="NCBI Taxonomy" id="647910"/>
    <lineage>
        <taxon>Bacteria</taxon>
        <taxon>Bacillati</taxon>
        <taxon>Bacillota</taxon>
        <taxon>Bacilli</taxon>
        <taxon>Bacillales</taxon>
        <taxon>Listeriaceae</taxon>
        <taxon>Listeria</taxon>
    </lineage>
</organism>
<feature type="chain" id="PRO_5020913875" evidence="2">
    <location>
        <begin position="28"/>
        <end position="979"/>
    </location>
</feature>
<dbReference type="RefSeq" id="WP_133620844.1">
    <property type="nucleotide sequence ID" value="NZ_SNZK01000009.1"/>
</dbReference>
<evidence type="ECO:0000256" key="1">
    <source>
        <dbReference type="SAM" id="Coils"/>
    </source>
</evidence>
<accession>A0A4R6ZJ33</accession>
<reference evidence="5 6" key="1">
    <citation type="submission" date="2019-03" db="EMBL/GenBank/DDBJ databases">
        <title>Genomic Encyclopedia of Type Strains, Phase III (KMG-III): the genomes of soil and plant-associated and newly described type strains.</title>
        <authorList>
            <person name="Whitman W."/>
        </authorList>
    </citation>
    <scope>NUCLEOTIDE SEQUENCE [LARGE SCALE GENOMIC DNA]</scope>
    <source>
        <strain evidence="5 6">CECT 7972</strain>
    </source>
</reference>
<dbReference type="Pfam" id="PF18449">
    <property type="entry name" value="Endotoxin_C2"/>
    <property type="match status" value="7"/>
</dbReference>
<feature type="signal peptide" evidence="2">
    <location>
        <begin position="1"/>
        <end position="27"/>
    </location>
</feature>
<keyword evidence="1" id="KW-0175">Coiled coil</keyword>
<dbReference type="STRING" id="1265846.PROCOU_09846"/>
<dbReference type="Pfam" id="PF17936">
    <property type="entry name" value="Big_6"/>
    <property type="match status" value="1"/>
</dbReference>
<feature type="coiled-coil region" evidence="1">
    <location>
        <begin position="537"/>
        <end position="573"/>
    </location>
</feature>
<dbReference type="InterPro" id="IPR013783">
    <property type="entry name" value="Ig-like_fold"/>
</dbReference>
<dbReference type="InterPro" id="IPR041498">
    <property type="entry name" value="Big_6"/>
</dbReference>
<gene>
    <name evidence="5" type="ORF">DFP96_10995</name>
</gene>
<dbReference type="EMBL" id="SNZK01000009">
    <property type="protein sequence ID" value="TDR52205.1"/>
    <property type="molecule type" value="Genomic_DNA"/>
</dbReference>
<feature type="domain" description="Pesticidal crystal protein Cry1Aa" evidence="4">
    <location>
        <begin position="508"/>
        <end position="569"/>
    </location>
</feature>
<proteinExistence type="predicted"/>